<dbReference type="RefSeq" id="WP_057961425.1">
    <property type="nucleotide sequence ID" value="NZ_BAAAXO010000064.1"/>
</dbReference>
<dbReference type="Proteomes" id="UP000214739">
    <property type="component" value="Unassembled WGS sequence"/>
</dbReference>
<evidence type="ECO:0000313" key="2">
    <source>
        <dbReference type="EMBL" id="GAW72331.1"/>
    </source>
</evidence>
<dbReference type="OrthoDB" id="2309860at2"/>
<keyword evidence="7" id="KW-1185">Reference proteome</keyword>
<accession>A0A269XVE4</accession>
<feature type="signal peptide" evidence="1">
    <location>
        <begin position="1"/>
        <end position="28"/>
    </location>
</feature>
<reference evidence="2 5" key="1">
    <citation type="journal article" date="2017" name="Biosci Microbiota Food Health">
        <title>Genomic characterization reconfirms the taxonomic status of Lactobacillus parakefiri.</title>
        <authorList>
            <person name="Tanizawa Y."/>
            <person name="Kobayashi H."/>
            <person name="Kaminuma E."/>
            <person name="Sakamoto M."/>
            <person name="Ohkuma M."/>
            <person name="Nakamura Y."/>
            <person name="Arita M."/>
            <person name="Tohno M."/>
        </authorList>
    </citation>
    <scope>NUCLEOTIDE SEQUENCE [LARGE SCALE GENOMIC DNA]</scope>
    <source>
        <strain evidence="2 5">JCM 8573</strain>
    </source>
</reference>
<evidence type="ECO:0000313" key="6">
    <source>
        <dbReference type="Proteomes" id="UP000216802"/>
    </source>
</evidence>
<keyword evidence="1" id="KW-0732">Signal</keyword>
<reference evidence="4 7" key="3">
    <citation type="journal article" date="2019" name="Appl. Microbiol. Biotechnol.">
        <title>Uncovering carbohydrate metabolism through a genotype-phenotype association study of 56 lactic acid bacteria genomes.</title>
        <authorList>
            <person name="Buron-Moles G."/>
            <person name="Chailyan A."/>
            <person name="Dolejs I."/>
            <person name="Forster J."/>
            <person name="Miks M.H."/>
        </authorList>
    </citation>
    <scope>NUCLEOTIDE SEQUENCE [LARGE SCALE GENOMIC DNA]</scope>
    <source>
        <strain evidence="4 7">DSM 10551</strain>
    </source>
</reference>
<reference evidence="3 6" key="2">
    <citation type="submission" date="2017-04" db="EMBL/GenBank/DDBJ databases">
        <title>Kefir bacterial isolates.</title>
        <authorList>
            <person name="Kim Y."/>
            <person name="Blasche S."/>
            <person name="Patil K.R."/>
        </authorList>
    </citation>
    <scope>NUCLEOTIDE SEQUENCE [LARGE SCALE GENOMIC DNA]</scope>
    <source>
        <strain evidence="3 6">OG2</strain>
    </source>
</reference>
<dbReference type="AlphaFoldDB" id="A0A269XVE4"/>
<dbReference type="EMBL" id="BDGB01000065">
    <property type="protein sequence ID" value="GAW72331.1"/>
    <property type="molecule type" value="Genomic_DNA"/>
</dbReference>
<dbReference type="EMBL" id="PUFL01000013">
    <property type="protein sequence ID" value="TDG94723.1"/>
    <property type="molecule type" value="Genomic_DNA"/>
</dbReference>
<sequence>MKFSKTLSFLAVTFGVGLIAVEAQPAAAKTTTHAVPTTLQGTWFGKYHDDLFGNVPVKHRLTKYSFRQGSSKASEQADTRTYYVNIKKYRQTKSKSYLFKVANKANSRGYWKLTLLSQNQPVYLKHVKHNGKTALKMYYKSTDTHKAQTSYFYHHN</sequence>
<proteinExistence type="predicted"/>
<evidence type="ECO:0000313" key="4">
    <source>
        <dbReference type="EMBL" id="TDG94723.1"/>
    </source>
</evidence>
<evidence type="ECO:0000313" key="3">
    <source>
        <dbReference type="EMBL" id="PAK77149.1"/>
    </source>
</evidence>
<organism evidence="3 6">
    <name type="scientific">Lentilactobacillus parakefiri</name>
    <dbReference type="NCBI Taxonomy" id="152332"/>
    <lineage>
        <taxon>Bacteria</taxon>
        <taxon>Bacillati</taxon>
        <taxon>Bacillota</taxon>
        <taxon>Bacilli</taxon>
        <taxon>Lactobacillales</taxon>
        <taxon>Lactobacillaceae</taxon>
        <taxon>Lentilactobacillus</taxon>
    </lineage>
</organism>
<gene>
    <name evidence="3" type="ORF">B8W98_11480</name>
    <name evidence="4" type="ORF">C5L28_001008</name>
    <name evidence="2" type="ORF">LPKJCM_01444</name>
</gene>
<evidence type="ECO:0008006" key="8">
    <source>
        <dbReference type="Google" id="ProtNLM"/>
    </source>
</evidence>
<evidence type="ECO:0000256" key="1">
    <source>
        <dbReference type="SAM" id="SignalP"/>
    </source>
</evidence>
<dbReference type="EMBL" id="NCXI01000144">
    <property type="protein sequence ID" value="PAK77149.1"/>
    <property type="molecule type" value="Genomic_DNA"/>
</dbReference>
<evidence type="ECO:0000313" key="5">
    <source>
        <dbReference type="Proteomes" id="UP000214739"/>
    </source>
</evidence>
<dbReference type="Proteomes" id="UP000216802">
    <property type="component" value="Unassembled WGS sequence"/>
</dbReference>
<comment type="caution">
    <text evidence="3">The sequence shown here is derived from an EMBL/GenBank/DDBJ whole genome shotgun (WGS) entry which is preliminary data.</text>
</comment>
<reference evidence="4" key="4">
    <citation type="submission" date="2019-02" db="EMBL/GenBank/DDBJ databases">
        <authorList>
            <person name="Buron G."/>
            <person name="Chaylann A."/>
            <person name="Dolejs I."/>
            <person name="Forster J."/>
            <person name="Miks M.H."/>
        </authorList>
    </citation>
    <scope>NUCLEOTIDE SEQUENCE</scope>
    <source>
        <strain evidence="4">DSM 10551</strain>
    </source>
</reference>
<name>A0A269XVE4_9LACO</name>
<dbReference type="Proteomes" id="UP000294668">
    <property type="component" value="Unassembled WGS sequence"/>
</dbReference>
<evidence type="ECO:0000313" key="7">
    <source>
        <dbReference type="Proteomes" id="UP000294668"/>
    </source>
</evidence>
<protein>
    <recommendedName>
        <fullName evidence="8">DUF4822 domain-containing protein</fullName>
    </recommendedName>
</protein>
<feature type="chain" id="PRO_5044572133" description="DUF4822 domain-containing protein" evidence="1">
    <location>
        <begin position="29"/>
        <end position="156"/>
    </location>
</feature>